<protein>
    <submittedName>
        <fullName evidence="4">TadE-like protein</fullName>
    </submittedName>
</protein>
<gene>
    <name evidence="4" type="ORF">SXIM_24410</name>
</gene>
<keyword evidence="2" id="KW-1133">Transmembrane helix</keyword>
<dbReference type="InterPro" id="IPR028087">
    <property type="entry name" value="Tad_N"/>
</dbReference>
<accession>A0A0F7FVF1</accession>
<keyword evidence="5" id="KW-1185">Reference proteome</keyword>
<evidence type="ECO:0000313" key="5">
    <source>
        <dbReference type="Proteomes" id="UP000034034"/>
    </source>
</evidence>
<dbReference type="InterPro" id="IPR021202">
    <property type="entry name" value="Rv3654c-like"/>
</dbReference>
<evidence type="ECO:0000259" key="3">
    <source>
        <dbReference type="Pfam" id="PF13400"/>
    </source>
</evidence>
<sequence>MGRCERRRGRERGYVTAETAIVAPALVALLAMLLWALGAVATQLRCGDAARAATRAAARGEPASVVLAVARAAAPQGADVRLHTEDQLQRVEVRARTPGPAALGLDVSAAATAHAEPRESPVPAIAQADAREEPALAAAHAEAREGPVPVDAHGGVREEPGRFTGPSGAPKGRAPVTGGSAARVARGRRGRRAGDRPSSRSDSGPCTGHGRAATPLGRDDRGIASVWGAAVGALLCGAFGAVLVLGQVVEVRQRVATGADLAALAAADHALGGSRTACAAAERVALAHRVRLARCDMAGEISDLSVEGGVGPYTVTARARAGPHDAAVP</sequence>
<reference evidence="4" key="1">
    <citation type="submission" date="2019-08" db="EMBL/GenBank/DDBJ databases">
        <title>Complete genome sequence of a mangrove-derived Streptomyces xiamenensis.</title>
        <authorList>
            <person name="Xu J."/>
        </authorList>
    </citation>
    <scope>NUCLEOTIDE SEQUENCE</scope>
    <source>
        <strain evidence="4">318</strain>
    </source>
</reference>
<keyword evidence="2" id="KW-0812">Transmembrane</keyword>
<feature type="transmembrane region" description="Helical" evidence="2">
    <location>
        <begin position="21"/>
        <end position="41"/>
    </location>
</feature>
<dbReference type="NCBIfam" id="NF041390">
    <property type="entry name" value="TadE_Rv3655c"/>
    <property type="match status" value="1"/>
</dbReference>
<dbReference type="Pfam" id="PF13400">
    <property type="entry name" value="Tad"/>
    <property type="match status" value="1"/>
</dbReference>
<dbReference type="HOGENOM" id="CLU_844468_0_0_11"/>
<dbReference type="KEGG" id="sxi:SXIM_24410"/>
<feature type="region of interest" description="Disordered" evidence="1">
    <location>
        <begin position="132"/>
        <end position="219"/>
    </location>
</feature>
<dbReference type="Proteomes" id="UP000034034">
    <property type="component" value="Chromosome"/>
</dbReference>
<keyword evidence="2" id="KW-0472">Membrane</keyword>
<feature type="domain" description="Putative Flp pilus-assembly TadG-like N-terminal" evidence="3">
    <location>
        <begin position="223"/>
        <end position="268"/>
    </location>
</feature>
<feature type="transmembrane region" description="Helical" evidence="2">
    <location>
        <begin position="224"/>
        <end position="245"/>
    </location>
</feature>
<dbReference type="PATRIC" id="fig|408015.6.peg.2481"/>
<evidence type="ECO:0000256" key="2">
    <source>
        <dbReference type="SAM" id="Phobius"/>
    </source>
</evidence>
<evidence type="ECO:0000313" key="4">
    <source>
        <dbReference type="EMBL" id="AKG43825.1"/>
    </source>
</evidence>
<dbReference type="EMBL" id="CP009922">
    <property type="protein sequence ID" value="AKG43825.1"/>
    <property type="molecule type" value="Genomic_DNA"/>
</dbReference>
<dbReference type="InterPro" id="IPR049790">
    <property type="entry name" value="Rv3655c/TadE"/>
</dbReference>
<name>A0A0F7FVF1_9ACTN</name>
<proteinExistence type="predicted"/>
<dbReference type="RefSeq" id="WP_342783590.1">
    <property type="nucleotide sequence ID" value="NZ_CP009922.3"/>
</dbReference>
<dbReference type="NCBIfam" id="TIGR03816">
    <property type="entry name" value="tadE_like_DECH"/>
    <property type="match status" value="1"/>
</dbReference>
<organism evidence="4 5">
    <name type="scientific">Streptomyces xiamenensis</name>
    <dbReference type="NCBI Taxonomy" id="408015"/>
    <lineage>
        <taxon>Bacteria</taxon>
        <taxon>Bacillati</taxon>
        <taxon>Actinomycetota</taxon>
        <taxon>Actinomycetes</taxon>
        <taxon>Kitasatosporales</taxon>
        <taxon>Streptomycetaceae</taxon>
        <taxon>Streptomyces</taxon>
    </lineage>
</organism>
<evidence type="ECO:0000256" key="1">
    <source>
        <dbReference type="SAM" id="MobiDB-lite"/>
    </source>
</evidence>
<dbReference type="STRING" id="408015.SXIM_24410"/>
<dbReference type="AlphaFoldDB" id="A0A0F7FVF1"/>